<feature type="transmembrane region" description="Helical" evidence="1">
    <location>
        <begin position="93"/>
        <end position="114"/>
    </location>
</feature>
<proteinExistence type="predicted"/>
<accession>A0A963YPK5</accession>
<feature type="domain" description="Putative zinc-finger" evidence="2">
    <location>
        <begin position="6"/>
        <end position="40"/>
    </location>
</feature>
<keyword evidence="4" id="KW-1185">Reference proteome</keyword>
<comment type="caution">
    <text evidence="3">The sequence shown here is derived from an EMBL/GenBank/DDBJ whole genome shotgun (WGS) entry which is preliminary data.</text>
</comment>
<protein>
    <submittedName>
        <fullName evidence="3">Anti-sigma factor</fullName>
    </submittedName>
</protein>
<dbReference type="Pfam" id="PF13490">
    <property type="entry name" value="zf-HC2"/>
    <property type="match status" value="1"/>
</dbReference>
<evidence type="ECO:0000313" key="3">
    <source>
        <dbReference type="EMBL" id="MCB8874343.1"/>
    </source>
</evidence>
<dbReference type="Proteomes" id="UP000708298">
    <property type="component" value="Unassembled WGS sequence"/>
</dbReference>
<organism evidence="3 4">
    <name type="scientific">Acidisoma silvae</name>
    <dbReference type="NCBI Taxonomy" id="2802396"/>
    <lineage>
        <taxon>Bacteria</taxon>
        <taxon>Pseudomonadati</taxon>
        <taxon>Pseudomonadota</taxon>
        <taxon>Alphaproteobacteria</taxon>
        <taxon>Acetobacterales</taxon>
        <taxon>Acidocellaceae</taxon>
        <taxon>Acidisoma</taxon>
    </lineage>
</organism>
<dbReference type="Gene3D" id="1.10.10.1320">
    <property type="entry name" value="Anti-sigma factor, zinc-finger domain"/>
    <property type="match status" value="1"/>
</dbReference>
<evidence type="ECO:0000259" key="2">
    <source>
        <dbReference type="Pfam" id="PF13490"/>
    </source>
</evidence>
<evidence type="ECO:0000256" key="1">
    <source>
        <dbReference type="SAM" id="Phobius"/>
    </source>
</evidence>
<dbReference type="AlphaFoldDB" id="A0A963YPK5"/>
<evidence type="ECO:0000313" key="4">
    <source>
        <dbReference type="Proteomes" id="UP000708298"/>
    </source>
</evidence>
<dbReference type="InterPro" id="IPR041916">
    <property type="entry name" value="Anti_sigma_zinc_sf"/>
</dbReference>
<dbReference type="RefSeq" id="WP_227319982.1">
    <property type="nucleotide sequence ID" value="NZ_JAESVB010000001.1"/>
</dbReference>
<reference evidence="3" key="1">
    <citation type="journal article" date="2021" name="Microorganisms">
        <title>Acidisoma silvae sp. nov. and Acidisomacellulosilytica sp. nov., Two Acidophilic Bacteria Isolated from Decaying Wood, Hydrolyzing Cellulose and Producing Poly-3-hydroxybutyrate.</title>
        <authorList>
            <person name="Mieszkin S."/>
            <person name="Pouder E."/>
            <person name="Uroz S."/>
            <person name="Simon-Colin C."/>
            <person name="Alain K."/>
        </authorList>
    </citation>
    <scope>NUCLEOTIDE SEQUENCE</scope>
    <source>
        <strain evidence="3">HW T2.11</strain>
    </source>
</reference>
<keyword evidence="1" id="KW-1133">Transmembrane helix</keyword>
<keyword evidence="1" id="KW-0812">Transmembrane</keyword>
<sequence>MTRESCEGMDLLIQAELDGELGAAEAAALTVHLAGCETCQALRQSLGSLSARLRADAPRYAAPPHLRRAVLADVASQPSWRGRVATRWSKRDAGWFGAGAALAAGLSLLAWLPLHSPDQSNTDAFVSAHIRALQPGHLFDVASTDRHTVKPWFDGRLDFAPPVRDLAAQGYPLTGGRLDYIAGRAVAALVYRRDKHLIDLFVWPGSGAASFHVVQGYNIFAWSQGGMNFRAVSDLEAGQMDRFKHLLTGKT</sequence>
<dbReference type="EMBL" id="JAESVB010000001">
    <property type="protein sequence ID" value="MCB8874343.1"/>
    <property type="molecule type" value="Genomic_DNA"/>
</dbReference>
<gene>
    <name evidence="3" type="ORF">ASILVAE211_04040</name>
</gene>
<keyword evidence="1" id="KW-0472">Membrane</keyword>
<reference evidence="3" key="2">
    <citation type="submission" date="2021-01" db="EMBL/GenBank/DDBJ databases">
        <authorList>
            <person name="Mieszkin S."/>
            <person name="Pouder E."/>
            <person name="Alain K."/>
        </authorList>
    </citation>
    <scope>NUCLEOTIDE SEQUENCE</scope>
    <source>
        <strain evidence="3">HW T2.11</strain>
    </source>
</reference>
<dbReference type="InterPro" id="IPR027383">
    <property type="entry name" value="Znf_put"/>
</dbReference>
<name>A0A963YPK5_9PROT</name>